<keyword evidence="3" id="KW-1185">Reference proteome</keyword>
<dbReference type="RefSeq" id="WP_274052608.1">
    <property type="nucleotide sequence ID" value="NZ_CP059693.1"/>
</dbReference>
<feature type="transmembrane region" description="Helical" evidence="1">
    <location>
        <begin position="124"/>
        <end position="149"/>
    </location>
</feature>
<keyword evidence="1" id="KW-0472">Membrane</keyword>
<organism evidence="2 3">
    <name type="scientific">Thalassomonas haliotis</name>
    <dbReference type="NCBI Taxonomy" id="485448"/>
    <lineage>
        <taxon>Bacteria</taxon>
        <taxon>Pseudomonadati</taxon>
        <taxon>Pseudomonadota</taxon>
        <taxon>Gammaproteobacteria</taxon>
        <taxon>Alteromonadales</taxon>
        <taxon>Colwelliaceae</taxon>
        <taxon>Thalassomonas</taxon>
    </lineage>
</organism>
<feature type="transmembrane region" description="Helical" evidence="1">
    <location>
        <begin position="181"/>
        <end position="199"/>
    </location>
</feature>
<accession>A0ABY7VF35</accession>
<evidence type="ECO:0000313" key="3">
    <source>
        <dbReference type="Proteomes" id="UP001215231"/>
    </source>
</evidence>
<feature type="transmembrane region" description="Helical" evidence="1">
    <location>
        <begin position="79"/>
        <end position="103"/>
    </location>
</feature>
<dbReference type="EMBL" id="CP059693">
    <property type="protein sequence ID" value="WDE12334.1"/>
    <property type="molecule type" value="Genomic_DNA"/>
</dbReference>
<evidence type="ECO:0000256" key="1">
    <source>
        <dbReference type="SAM" id="Phobius"/>
    </source>
</evidence>
<sequence length="216" mass="24351">MAKIVLIILGACFVGAAEAFYMRLLIVGSLLLIVGSLLLIAYQYRNDINIRDLCGIMLGVTLVEVVLFEFFIVTDSETMSSMAVNAIIFGAHFALDLLMFILISNRVQFTRARLEAKGKPTDDVFLYSTEFALTSIFIVFMAVDLLALLENFIRHLDEFGVSAEIAKIFSGWNWLFYQYKVVKGILLGITILFLWTITYKSGREEYKQAAQANLRA</sequence>
<keyword evidence="1" id="KW-1133">Transmembrane helix</keyword>
<keyword evidence="1" id="KW-0812">Transmembrane</keyword>
<feature type="transmembrane region" description="Helical" evidence="1">
    <location>
        <begin position="26"/>
        <end position="44"/>
    </location>
</feature>
<protein>
    <submittedName>
        <fullName evidence="2">Uncharacterized protein</fullName>
    </submittedName>
</protein>
<evidence type="ECO:0000313" key="2">
    <source>
        <dbReference type="EMBL" id="WDE12334.1"/>
    </source>
</evidence>
<dbReference type="Proteomes" id="UP001215231">
    <property type="component" value="Chromosome"/>
</dbReference>
<feature type="transmembrane region" description="Helical" evidence="1">
    <location>
        <begin position="53"/>
        <end position="73"/>
    </location>
</feature>
<gene>
    <name evidence="2" type="ORF">H3N35_02280</name>
</gene>
<proteinExistence type="predicted"/>
<name>A0ABY7VF35_9GAMM</name>
<reference evidence="2 3" key="1">
    <citation type="journal article" date="2022" name="Mar. Drugs">
        <title>Bioassay-Guided Fractionation Leads to the Detection of Cholic Acid Generated by the Rare Thalassomonas sp.</title>
        <authorList>
            <person name="Pheiffer F."/>
            <person name="Schneider Y.K."/>
            <person name="Hansen E.H."/>
            <person name="Andersen J.H."/>
            <person name="Isaksson J."/>
            <person name="Busche T."/>
            <person name="R C."/>
            <person name="Kalinowski J."/>
            <person name="Zyl L.V."/>
            <person name="Trindade M."/>
        </authorList>
    </citation>
    <scope>NUCLEOTIDE SEQUENCE [LARGE SCALE GENOMIC DNA]</scope>
    <source>
        <strain evidence="2 3">A5K-61T</strain>
    </source>
</reference>